<proteinExistence type="predicted"/>
<evidence type="ECO:0000256" key="1">
    <source>
        <dbReference type="SAM" id="Phobius"/>
    </source>
</evidence>
<evidence type="ECO:0008006" key="4">
    <source>
        <dbReference type="Google" id="ProtNLM"/>
    </source>
</evidence>
<organism evidence="2 3">
    <name type="scientific">Mycolicibacterium vanbaalenii</name>
    <name type="common">Mycobacterium vanbaalenii</name>
    <dbReference type="NCBI Taxonomy" id="110539"/>
    <lineage>
        <taxon>Bacteria</taxon>
        <taxon>Bacillati</taxon>
        <taxon>Actinomycetota</taxon>
        <taxon>Actinomycetes</taxon>
        <taxon>Mycobacteriales</taxon>
        <taxon>Mycobacteriaceae</taxon>
        <taxon>Mycolicibacterium</taxon>
    </lineage>
</organism>
<keyword evidence="1" id="KW-0812">Transmembrane</keyword>
<dbReference type="EMBL" id="CACSIP010000064">
    <property type="protein sequence ID" value="CAA0136360.1"/>
    <property type="molecule type" value="Genomic_DNA"/>
</dbReference>
<accession>A0A5S9RAY3</accession>
<gene>
    <name evidence="2" type="ORF">AELLOGFF_06495</name>
</gene>
<reference evidence="2 3" key="1">
    <citation type="submission" date="2019-11" db="EMBL/GenBank/DDBJ databases">
        <authorList>
            <person name="Holert J."/>
        </authorList>
    </citation>
    <scope>NUCLEOTIDE SEQUENCE [LARGE SCALE GENOMIC DNA]</scope>
    <source>
        <strain evidence="2">BC8_1</strain>
    </source>
</reference>
<dbReference type="Proteomes" id="UP000430146">
    <property type="component" value="Unassembled WGS sequence"/>
</dbReference>
<keyword evidence="1" id="KW-0472">Membrane</keyword>
<protein>
    <recommendedName>
        <fullName evidence="4">Transmembrane protein</fullName>
    </recommendedName>
</protein>
<evidence type="ECO:0000313" key="3">
    <source>
        <dbReference type="Proteomes" id="UP000430146"/>
    </source>
</evidence>
<dbReference type="AlphaFoldDB" id="A0A5S9RAY3"/>
<keyword evidence="3" id="KW-1185">Reference proteome</keyword>
<feature type="transmembrane region" description="Helical" evidence="1">
    <location>
        <begin position="91"/>
        <end position="114"/>
    </location>
</feature>
<evidence type="ECO:0000313" key="2">
    <source>
        <dbReference type="EMBL" id="CAA0136360.1"/>
    </source>
</evidence>
<name>A0A5S9RAY3_MYCVN</name>
<keyword evidence="1" id="KW-1133">Transmembrane helix</keyword>
<sequence length="115" mass="12975">MGDMALMEFRTDDDRHVVTAVGDPALPVEYRRLTDVDGTWHSWVQGGRVVAEWLEVRLGGRDEIDDRFWAAVNRERDAIAEDVSRVRDRKVFWLGVVAGLMSAALVLLLLGIVLL</sequence>